<proteinExistence type="inferred from homology"/>
<dbReference type="GO" id="GO:0001907">
    <property type="term" value="P:symbiont-mediated killing of host cell"/>
    <property type="evidence" value="ECO:0007669"/>
    <property type="project" value="InterPro"/>
</dbReference>
<sequence>MESCTCTENCTCSDELNEDESDNRNVDVSPGIATEKGIDHSPNTGVVSALDFVSSEDSTLHAEDPKENSIPPISLKSDEELLVLDKPFNDPNNETAALGVTIASYLLKQIGSKLVEKYILGPIFGKLFPNNSAQQLIDTIMNEVRQYVTQQLEEDAYNRAYTDLEALRSRLQAFDEDVALDFSRFYQDSTVSQETINRDIQTYIDATYGDILLKIPGFTQKKYELVLLPLFAQAANLELVFIRDVISNQSKWNLPNPFVQKYKDRLKNRVILHTNHCTSTYETGFGQELARNQGAKKVLNFRKYMILNVLELANLWTFFKFDNLSIRSSANIYHYNNLGNGPVINASNWGFWNRIFHGAPAATLSGAETRYFVGHASFSGGGMSETILGSGICWLTPKYVSRINGGRVGGETLAPRPGKGWTVNLWEHRQANSHFADPTKLPLTDARVFTGGPNPVHQNNLSPDSPEPAAVTVSTDAALFSGNGKSYSLLETVAAAGSNYSLPEYKVTNFSGIVSHPTVATTSTTGIGWELDVPSRDWVNGPVAVFSRPNIQTAFLNGIHREHRTPYNVEERLPMSFNIPPLQYAESRMGSLTKQQLLEQYANNGDSIGFPPSGSNITVQYDLLNAHSTEALSYDLYLRLSSLQTTYMEIREKDGVTGKLLTTRVLNANTSTENSGIIDRGAKWKDFNVGSITLPFGVKRILEIGVGPTTNATDFRLMNITLIRSDTPPLYS</sequence>
<protein>
    <recommendedName>
        <fullName evidence="5">Pesticidal crystal protein domain-containing protein</fullName>
    </recommendedName>
</protein>
<accession>A0A371PLD3</accession>
<dbReference type="GO" id="GO:0030435">
    <property type="term" value="P:sporulation resulting in formation of a cellular spore"/>
    <property type="evidence" value="ECO:0007669"/>
    <property type="project" value="UniProtKB-KW"/>
</dbReference>
<dbReference type="EMBL" id="QUBQ01000001">
    <property type="protein sequence ID" value="REK76795.1"/>
    <property type="molecule type" value="Genomic_DNA"/>
</dbReference>
<keyword evidence="2" id="KW-0800">Toxin</keyword>
<reference evidence="6 7" key="1">
    <citation type="submission" date="2018-08" db="EMBL/GenBank/DDBJ databases">
        <title>Paenibacillus sp. M4BSY-1, whole genome shotgun sequence.</title>
        <authorList>
            <person name="Tuo L."/>
        </authorList>
    </citation>
    <scope>NUCLEOTIDE SEQUENCE [LARGE SCALE GENOMIC DNA]</scope>
    <source>
        <strain evidence="6 7">M4BSY-1</strain>
    </source>
</reference>
<feature type="domain" description="Pesticidal crystal protein" evidence="5">
    <location>
        <begin position="119"/>
        <end position="319"/>
    </location>
</feature>
<evidence type="ECO:0000256" key="1">
    <source>
        <dbReference type="ARBA" id="ARBA00007819"/>
    </source>
</evidence>
<keyword evidence="4" id="KW-0843">Virulence</keyword>
<dbReference type="Gene3D" id="2.60.120.260">
    <property type="entry name" value="Galactose-binding domain-like"/>
    <property type="match status" value="1"/>
</dbReference>
<dbReference type="GO" id="GO:0090729">
    <property type="term" value="F:toxin activity"/>
    <property type="evidence" value="ECO:0007669"/>
    <property type="project" value="UniProtKB-KW"/>
</dbReference>
<dbReference type="AlphaFoldDB" id="A0A371PLD3"/>
<name>A0A371PLD3_9BACL</name>
<dbReference type="InterPro" id="IPR036716">
    <property type="entry name" value="Pest_crys_N_sf"/>
</dbReference>
<dbReference type="InterPro" id="IPR008979">
    <property type="entry name" value="Galactose-bd-like_sf"/>
</dbReference>
<dbReference type="SUPFAM" id="SSF49785">
    <property type="entry name" value="Galactose-binding domain-like"/>
    <property type="match status" value="1"/>
</dbReference>
<dbReference type="SUPFAM" id="SSF56849">
    <property type="entry name" value="delta-Endotoxin (insectocide), N-terminal domain"/>
    <property type="match status" value="1"/>
</dbReference>
<dbReference type="Gene3D" id="1.20.190.10">
    <property type="entry name" value="Pesticidal crystal protein, N-terminal domain"/>
    <property type="match status" value="1"/>
</dbReference>
<dbReference type="Pfam" id="PF03945">
    <property type="entry name" value="Endotoxin_N"/>
    <property type="match status" value="1"/>
</dbReference>
<keyword evidence="3" id="KW-0749">Sporulation</keyword>
<comment type="caution">
    <text evidence="6">The sequence shown here is derived from an EMBL/GenBank/DDBJ whole genome shotgun (WGS) entry which is preliminary data.</text>
</comment>
<evidence type="ECO:0000256" key="3">
    <source>
        <dbReference type="ARBA" id="ARBA00022969"/>
    </source>
</evidence>
<dbReference type="OrthoDB" id="2943142at2"/>
<dbReference type="Proteomes" id="UP000261905">
    <property type="component" value="Unassembled WGS sequence"/>
</dbReference>
<keyword evidence="7" id="KW-1185">Reference proteome</keyword>
<dbReference type="InterPro" id="IPR005639">
    <property type="entry name" value="Pest_crys_dom_I"/>
</dbReference>
<evidence type="ECO:0000259" key="5">
    <source>
        <dbReference type="Pfam" id="PF03945"/>
    </source>
</evidence>
<dbReference type="RefSeq" id="WP_116043941.1">
    <property type="nucleotide sequence ID" value="NZ_QUBQ01000001.1"/>
</dbReference>
<comment type="similarity">
    <text evidence="1">Belongs to the delta endotoxin family.</text>
</comment>
<evidence type="ECO:0000256" key="2">
    <source>
        <dbReference type="ARBA" id="ARBA00022656"/>
    </source>
</evidence>
<evidence type="ECO:0000313" key="6">
    <source>
        <dbReference type="EMBL" id="REK76795.1"/>
    </source>
</evidence>
<evidence type="ECO:0000313" key="7">
    <source>
        <dbReference type="Proteomes" id="UP000261905"/>
    </source>
</evidence>
<organism evidence="6 7">
    <name type="scientific">Paenibacillus paeoniae</name>
    <dbReference type="NCBI Taxonomy" id="2292705"/>
    <lineage>
        <taxon>Bacteria</taxon>
        <taxon>Bacillati</taxon>
        <taxon>Bacillota</taxon>
        <taxon>Bacilli</taxon>
        <taxon>Bacillales</taxon>
        <taxon>Paenibacillaceae</taxon>
        <taxon>Paenibacillus</taxon>
    </lineage>
</organism>
<evidence type="ECO:0000256" key="4">
    <source>
        <dbReference type="ARBA" id="ARBA00023026"/>
    </source>
</evidence>
<gene>
    <name evidence="6" type="ORF">DX130_07120</name>
</gene>